<dbReference type="RefSeq" id="WP_013069096.1">
    <property type="nucleotide sequence ID" value="NZ_CP061202.1"/>
</dbReference>
<name>A0A1G7DYI7_RHOCA</name>
<dbReference type="AlphaFoldDB" id="A0A1G7DYI7"/>
<sequence>MWGPFLGFAGTASLRLIWALAAIGIWLMSRPGGWAVVVVAILVGLKLVPEP</sequence>
<reference evidence="1 2" key="1">
    <citation type="submission" date="2016-10" db="EMBL/GenBank/DDBJ databases">
        <authorList>
            <person name="de Groot N.N."/>
        </authorList>
    </citation>
    <scope>NUCLEOTIDE SEQUENCE [LARGE SCALE GENOMIC DNA]</scope>
    <source>
        <strain evidence="2">DSM 938 / 37b4</strain>
    </source>
</reference>
<protein>
    <submittedName>
        <fullName evidence="1">Uncharacterized protein</fullName>
    </submittedName>
</protein>
<organism evidence="1 2">
    <name type="scientific">Rhodobacter capsulatus</name>
    <name type="common">Rhodopseudomonas capsulata</name>
    <dbReference type="NCBI Taxonomy" id="1061"/>
    <lineage>
        <taxon>Bacteria</taxon>
        <taxon>Pseudomonadati</taxon>
        <taxon>Pseudomonadota</taxon>
        <taxon>Alphaproteobacteria</taxon>
        <taxon>Rhodobacterales</taxon>
        <taxon>Rhodobacter group</taxon>
        <taxon>Rhodobacter</taxon>
    </lineage>
</organism>
<dbReference type="GeneID" id="66724831"/>
<proteinExistence type="predicted"/>
<evidence type="ECO:0000313" key="2">
    <source>
        <dbReference type="Proteomes" id="UP000183812"/>
    </source>
</evidence>
<accession>A0A1G7DYI7</accession>
<dbReference type="Proteomes" id="UP000183812">
    <property type="component" value="Unassembled WGS sequence"/>
</dbReference>
<dbReference type="EMBL" id="FNAY01000002">
    <property type="protein sequence ID" value="SDE56216.1"/>
    <property type="molecule type" value="Genomic_DNA"/>
</dbReference>
<evidence type="ECO:0000313" key="1">
    <source>
        <dbReference type="EMBL" id="SDE56216.1"/>
    </source>
</evidence>
<gene>
    <name evidence="1" type="ORF">SAMN04244550_00583</name>
</gene>